<dbReference type="InterPro" id="IPR018201">
    <property type="entry name" value="Ketoacyl_synth_AS"/>
</dbReference>
<dbReference type="Pfam" id="PF00109">
    <property type="entry name" value="ketoacyl-synt"/>
    <property type="match status" value="1"/>
</dbReference>
<dbReference type="InterPro" id="IPR014031">
    <property type="entry name" value="Ketoacyl_synth_C"/>
</dbReference>
<dbReference type="GO" id="GO:0016746">
    <property type="term" value="F:acyltransferase activity"/>
    <property type="evidence" value="ECO:0007669"/>
    <property type="project" value="UniProtKB-KW"/>
</dbReference>
<dbReference type="PANTHER" id="PTHR11712">
    <property type="entry name" value="POLYKETIDE SYNTHASE-RELATED"/>
    <property type="match status" value="1"/>
</dbReference>
<dbReference type="EC" id="2.3.1.-" evidence="6"/>
<protein>
    <submittedName>
        <fullName evidence="6">Beta-ketoacyl-[acyl-carrier-protein] synthase family protein</fullName>
        <ecNumber evidence="6">2.3.1.-</ecNumber>
    </submittedName>
</protein>
<keyword evidence="2 4" id="KW-0808">Transferase</keyword>
<dbReference type="InterPro" id="IPR020841">
    <property type="entry name" value="PKS_Beta-ketoAc_synthase_dom"/>
</dbReference>
<dbReference type="PROSITE" id="PS52004">
    <property type="entry name" value="KS3_2"/>
    <property type="match status" value="1"/>
</dbReference>
<dbReference type="PANTHER" id="PTHR11712:SF336">
    <property type="entry name" value="3-OXOACYL-[ACYL-CARRIER-PROTEIN] SYNTHASE, MITOCHONDRIAL"/>
    <property type="match status" value="1"/>
</dbReference>
<proteinExistence type="inferred from homology"/>
<dbReference type="InterPro" id="IPR014030">
    <property type="entry name" value="Ketoacyl_synth_N"/>
</dbReference>
<dbReference type="InterPro" id="IPR000794">
    <property type="entry name" value="Beta-ketoacyl_synthase"/>
</dbReference>
<organism evidence="6 7">
    <name type="scientific">Streptomyces catenulae</name>
    <dbReference type="NCBI Taxonomy" id="66875"/>
    <lineage>
        <taxon>Bacteria</taxon>
        <taxon>Bacillati</taxon>
        <taxon>Actinomycetota</taxon>
        <taxon>Actinomycetes</taxon>
        <taxon>Kitasatosporales</taxon>
        <taxon>Streptomycetaceae</taxon>
        <taxon>Streptomyces</taxon>
    </lineage>
</organism>
<dbReference type="CDD" id="cd00834">
    <property type="entry name" value="KAS_I_II"/>
    <property type="match status" value="1"/>
</dbReference>
<evidence type="ECO:0000256" key="4">
    <source>
        <dbReference type="RuleBase" id="RU003694"/>
    </source>
</evidence>
<sequence>MTRRVAVTGMGIVAPGGVGVPAFWDLLSAGRTATRAISLFDATGFRSRIAAECDFDPVALGLNGEQIARSDRYIQFALVAAAEALRDAGLDMAAQDPWRVGVSLGTAVGGTTRLENDYVAVSAAGSRWDVDHRPSGRYLERAFAPSSLASAVAEEVGAHGPVQTVSTGCTSGLDAIGYAFQSIEEGRADVCVAGASDSPISPITVACFDAIKATSANNDDPEHASRPFDAHRDGFVMGEGGAVLVLEELAHARARGATVHCVIGGYATFGNAYHMTGLTQEGLEMAEAINHALDHARLDASAVDYVNAHGSGTKQNDRHETAAVKRSLGAHARKVPMSSIKSMVGHSLGAIGAIEIVASVLALTHQVVPPTANYETPDPECDLDYVPRTAREARLRSVLSVGSGFGGFQSAVVLTDPGGRAS</sequence>
<gene>
    <name evidence="6" type="ORF">AB0E61_25210</name>
</gene>
<name>A0ABV2Z5U9_9ACTN</name>
<dbReference type="SMART" id="SM00825">
    <property type="entry name" value="PKS_KS"/>
    <property type="match status" value="1"/>
</dbReference>
<keyword evidence="3 6" id="KW-0012">Acyltransferase</keyword>
<evidence type="ECO:0000313" key="6">
    <source>
        <dbReference type="EMBL" id="MEU3713382.1"/>
    </source>
</evidence>
<evidence type="ECO:0000313" key="7">
    <source>
        <dbReference type="Proteomes" id="UP001550853"/>
    </source>
</evidence>
<dbReference type="RefSeq" id="WP_030282614.1">
    <property type="nucleotide sequence ID" value="NZ_JBEZVI010000025.1"/>
</dbReference>
<accession>A0ABV2Z5U9</accession>
<comment type="caution">
    <text evidence="6">The sequence shown here is derived from an EMBL/GenBank/DDBJ whole genome shotgun (WGS) entry which is preliminary data.</text>
</comment>
<dbReference type="SUPFAM" id="SSF53901">
    <property type="entry name" value="Thiolase-like"/>
    <property type="match status" value="2"/>
</dbReference>
<evidence type="ECO:0000256" key="2">
    <source>
        <dbReference type="ARBA" id="ARBA00022679"/>
    </source>
</evidence>
<dbReference type="Pfam" id="PF02801">
    <property type="entry name" value="Ketoacyl-synt_C"/>
    <property type="match status" value="1"/>
</dbReference>
<evidence type="ECO:0000259" key="5">
    <source>
        <dbReference type="PROSITE" id="PS52004"/>
    </source>
</evidence>
<reference evidence="6 7" key="1">
    <citation type="submission" date="2024-06" db="EMBL/GenBank/DDBJ databases">
        <title>The Natural Products Discovery Center: Release of the First 8490 Sequenced Strains for Exploring Actinobacteria Biosynthetic Diversity.</title>
        <authorList>
            <person name="Kalkreuter E."/>
            <person name="Kautsar S.A."/>
            <person name="Yang D."/>
            <person name="Bader C.D."/>
            <person name="Teijaro C.N."/>
            <person name="Fluegel L."/>
            <person name="Davis C.M."/>
            <person name="Simpson J.R."/>
            <person name="Lauterbach L."/>
            <person name="Steele A.D."/>
            <person name="Gui C."/>
            <person name="Meng S."/>
            <person name="Li G."/>
            <person name="Viehrig K."/>
            <person name="Ye F."/>
            <person name="Su P."/>
            <person name="Kiefer A.F."/>
            <person name="Nichols A."/>
            <person name="Cepeda A.J."/>
            <person name="Yan W."/>
            <person name="Fan B."/>
            <person name="Jiang Y."/>
            <person name="Adhikari A."/>
            <person name="Zheng C.-J."/>
            <person name="Schuster L."/>
            <person name="Cowan T.M."/>
            <person name="Smanski M.J."/>
            <person name="Chevrette M.G."/>
            <person name="De Carvalho L.P.S."/>
            <person name="Shen B."/>
        </authorList>
    </citation>
    <scope>NUCLEOTIDE SEQUENCE [LARGE SCALE GENOMIC DNA]</scope>
    <source>
        <strain evidence="6 7">NPDC033039</strain>
    </source>
</reference>
<evidence type="ECO:0000256" key="1">
    <source>
        <dbReference type="ARBA" id="ARBA00008467"/>
    </source>
</evidence>
<dbReference type="PROSITE" id="PS00606">
    <property type="entry name" value="KS3_1"/>
    <property type="match status" value="1"/>
</dbReference>
<evidence type="ECO:0000256" key="3">
    <source>
        <dbReference type="ARBA" id="ARBA00023315"/>
    </source>
</evidence>
<dbReference type="NCBIfam" id="NF005589">
    <property type="entry name" value="PRK07314.1"/>
    <property type="match status" value="1"/>
</dbReference>
<dbReference type="Proteomes" id="UP001550853">
    <property type="component" value="Unassembled WGS sequence"/>
</dbReference>
<dbReference type="Gene3D" id="3.40.47.10">
    <property type="match status" value="2"/>
</dbReference>
<dbReference type="InterPro" id="IPR016039">
    <property type="entry name" value="Thiolase-like"/>
</dbReference>
<keyword evidence="7" id="KW-1185">Reference proteome</keyword>
<comment type="similarity">
    <text evidence="1 4">Belongs to the thiolase-like superfamily. Beta-ketoacyl-ACP synthases family.</text>
</comment>
<feature type="domain" description="Ketosynthase family 3 (KS3)" evidence="5">
    <location>
        <begin position="2"/>
        <end position="416"/>
    </location>
</feature>
<dbReference type="EMBL" id="JBEZVI010000025">
    <property type="protein sequence ID" value="MEU3713382.1"/>
    <property type="molecule type" value="Genomic_DNA"/>
</dbReference>